<evidence type="ECO:0000259" key="1">
    <source>
        <dbReference type="Pfam" id="PF00535"/>
    </source>
</evidence>
<dbReference type="SUPFAM" id="SSF53448">
    <property type="entry name" value="Nucleotide-diphospho-sugar transferases"/>
    <property type="match status" value="1"/>
</dbReference>
<dbReference type="GO" id="GO:0016758">
    <property type="term" value="F:hexosyltransferase activity"/>
    <property type="evidence" value="ECO:0007669"/>
    <property type="project" value="UniProtKB-ARBA"/>
</dbReference>
<name>A0A3A3FQP3_9BURK</name>
<keyword evidence="2" id="KW-0808">Transferase</keyword>
<comment type="caution">
    <text evidence="2">The sequence shown here is derived from an EMBL/GenBank/DDBJ whole genome shotgun (WGS) entry which is preliminary data.</text>
</comment>
<dbReference type="EMBL" id="QYUO01000001">
    <property type="protein sequence ID" value="RJF98366.1"/>
    <property type="molecule type" value="Genomic_DNA"/>
</dbReference>
<dbReference type="PANTHER" id="PTHR22916:SF65">
    <property type="entry name" value="SLR1065 PROTEIN"/>
    <property type="match status" value="1"/>
</dbReference>
<gene>
    <name evidence="2" type="ORF">D3871_07480</name>
</gene>
<dbReference type="Pfam" id="PF00535">
    <property type="entry name" value="Glycos_transf_2"/>
    <property type="match status" value="1"/>
</dbReference>
<organism evidence="2 3">
    <name type="scientific">Noviherbaspirillum saxi</name>
    <dbReference type="NCBI Taxonomy" id="2320863"/>
    <lineage>
        <taxon>Bacteria</taxon>
        <taxon>Pseudomonadati</taxon>
        <taxon>Pseudomonadota</taxon>
        <taxon>Betaproteobacteria</taxon>
        <taxon>Burkholderiales</taxon>
        <taxon>Oxalobacteraceae</taxon>
        <taxon>Noviherbaspirillum</taxon>
    </lineage>
</organism>
<dbReference type="AlphaFoldDB" id="A0A3A3FQP3"/>
<keyword evidence="3" id="KW-1185">Reference proteome</keyword>
<reference evidence="3" key="1">
    <citation type="submission" date="2018-09" db="EMBL/GenBank/DDBJ databases">
        <authorList>
            <person name="Zhu H."/>
        </authorList>
    </citation>
    <scope>NUCLEOTIDE SEQUENCE [LARGE SCALE GENOMIC DNA]</scope>
    <source>
        <strain evidence="3">K1R23-30</strain>
    </source>
</reference>
<dbReference type="PANTHER" id="PTHR22916">
    <property type="entry name" value="GLYCOSYLTRANSFERASE"/>
    <property type="match status" value="1"/>
</dbReference>
<accession>A0A3A3FQP3</accession>
<sequence>MCRQRSAAIAGNLPAAIPSSHQLHQLKGPAPMALTFSVITCTWNSATYLQESIASLLAQDHPDIEYIFVDGGSTDGTLEQIRALDRPYQLLENVRGGVSRAMNEGLRVATGDVIAYIHSDDYYLRPDVLSRVARHLEETGRQWLFGRTMTLLDGKLYPDGYIAPRFSYHQLLRGNFIPHPATFVRRELMLRAGGFSTDLKYAMDYDLWLKLAKLADPVQLDEPLAAFREHEGSLSSSSRTRLAAMTEDFRVRLAYASKNPVERLAHYARYFVRRQRVIHAKGNA</sequence>
<dbReference type="CDD" id="cd06433">
    <property type="entry name" value="GT_2_WfgS_like"/>
    <property type="match status" value="1"/>
</dbReference>
<proteinExistence type="predicted"/>
<dbReference type="Proteomes" id="UP000265955">
    <property type="component" value="Unassembled WGS sequence"/>
</dbReference>
<protein>
    <submittedName>
        <fullName evidence="2">Glycosyltransferase</fullName>
    </submittedName>
</protein>
<feature type="domain" description="Glycosyltransferase 2-like" evidence="1">
    <location>
        <begin position="37"/>
        <end position="146"/>
    </location>
</feature>
<evidence type="ECO:0000313" key="2">
    <source>
        <dbReference type="EMBL" id="RJF98366.1"/>
    </source>
</evidence>
<dbReference type="Gene3D" id="3.90.550.10">
    <property type="entry name" value="Spore Coat Polysaccharide Biosynthesis Protein SpsA, Chain A"/>
    <property type="match status" value="1"/>
</dbReference>
<dbReference type="InterPro" id="IPR001173">
    <property type="entry name" value="Glyco_trans_2-like"/>
</dbReference>
<dbReference type="InterPro" id="IPR029044">
    <property type="entry name" value="Nucleotide-diphossugar_trans"/>
</dbReference>
<evidence type="ECO:0000313" key="3">
    <source>
        <dbReference type="Proteomes" id="UP000265955"/>
    </source>
</evidence>